<dbReference type="InterPro" id="IPR038456">
    <property type="entry name" value="Macin_sf"/>
</dbReference>
<protein>
    <submittedName>
        <fullName evidence="1">Uncharacterized protein</fullName>
    </submittedName>
</protein>
<dbReference type="Proteomes" id="UP000053660">
    <property type="component" value="Unassembled WGS sequence"/>
</dbReference>
<dbReference type="OrthoDB" id="10488289at2759"/>
<evidence type="ECO:0000313" key="1">
    <source>
        <dbReference type="EMBL" id="KHJ88253.1"/>
    </source>
</evidence>
<organism evidence="1 2">
    <name type="scientific">Oesophagostomum dentatum</name>
    <name type="common">Nodular worm</name>
    <dbReference type="NCBI Taxonomy" id="61180"/>
    <lineage>
        <taxon>Eukaryota</taxon>
        <taxon>Metazoa</taxon>
        <taxon>Ecdysozoa</taxon>
        <taxon>Nematoda</taxon>
        <taxon>Chromadorea</taxon>
        <taxon>Rhabditida</taxon>
        <taxon>Rhabditina</taxon>
        <taxon>Rhabditomorpha</taxon>
        <taxon>Strongyloidea</taxon>
        <taxon>Strongylidae</taxon>
        <taxon>Oesophagostomum</taxon>
    </lineage>
</organism>
<dbReference type="AlphaFoldDB" id="A0A0B1SSH7"/>
<keyword evidence="2" id="KW-1185">Reference proteome</keyword>
<dbReference type="EMBL" id="KN556200">
    <property type="protein sequence ID" value="KHJ88253.1"/>
    <property type="molecule type" value="Genomic_DNA"/>
</dbReference>
<gene>
    <name evidence="1" type="ORF">OESDEN_11958</name>
</gene>
<name>A0A0B1SSH7_OESDE</name>
<evidence type="ECO:0000313" key="2">
    <source>
        <dbReference type="Proteomes" id="UP000053660"/>
    </source>
</evidence>
<accession>A0A0B1SSH7</accession>
<reference evidence="1 2" key="1">
    <citation type="submission" date="2014-03" db="EMBL/GenBank/DDBJ databases">
        <title>Draft genome of the hookworm Oesophagostomum dentatum.</title>
        <authorList>
            <person name="Mitreva M."/>
        </authorList>
    </citation>
    <scope>NUCLEOTIDE SEQUENCE [LARGE SCALE GENOMIC DNA]</scope>
    <source>
        <strain evidence="1 2">OD-Hann</strain>
    </source>
</reference>
<proteinExistence type="predicted"/>
<sequence>MFFLQFLTGPIWKSCADYCSKCLGKEKGECVAVENKKCSGGYQCSCSGKDVPKSTKRFVKFTCSLGL</sequence>
<dbReference type="Gene3D" id="3.30.30.100">
    <property type="match status" value="1"/>
</dbReference>